<name>A0A1V6SW71_9EURO</name>
<feature type="transmembrane region" description="Helical" evidence="7">
    <location>
        <begin position="293"/>
        <end position="311"/>
    </location>
</feature>
<sequence length="477" mass="51780">MAERCDQECSVDFGRDSHTSAYNMYRAIYKAMAMSLTFTFPDAQLTAQSTSFVLLTHYSRVMTPAGGKRYLTSTAVFLNELVKLAISLTMALYDVSKAAPPSMPATSLFFSLTSAVFSGDSWKLALPAALGVLSNSLQYIALSNMPAATFQVALQLQFFLAAIFGLVVFRRSITSQKWGLLLLLLAGVALVLIPDAKSNQMTLQDENASLHFPRSLEEWKAAKGMTSNLRKRSATYEGIEEDIQTADPRFNPMLGILAIIGAAITSGLGGIYFEKVLRDSSNHMSMWVRNVQLAIYSVFPAFFVGVVFRDGESISNDGFFQGYNWAVWTTIVIQALGGIFSTFSISASQKDPKTLATTVTTILSIVGSVWLFDLELTASFFIGSAAVLVATHYYGNPSYTSTGIRPPPIRVDAYEKDAAADSGSPVSSSPNEFSIKLPSTPFLSDGLSSSRPTSPNPSHTRVSSSRNVSGSSYFEKN</sequence>
<dbReference type="STRING" id="303698.A0A1V6SW71"/>
<dbReference type="NCBIfam" id="TIGR00803">
    <property type="entry name" value="nst"/>
    <property type="match status" value="1"/>
</dbReference>
<feature type="transmembrane region" description="Helical" evidence="7">
    <location>
        <begin position="378"/>
        <end position="395"/>
    </location>
</feature>
<feature type="compositionally biased region" description="Polar residues" evidence="6">
    <location>
        <begin position="446"/>
        <end position="460"/>
    </location>
</feature>
<comment type="caution">
    <text evidence="8">The sequence shown here is derived from an EMBL/GenBank/DDBJ whole genome shotgun (WGS) entry which is preliminary data.</text>
</comment>
<evidence type="ECO:0000256" key="4">
    <source>
        <dbReference type="ARBA" id="ARBA00022989"/>
    </source>
</evidence>
<evidence type="ECO:0008006" key="10">
    <source>
        <dbReference type="Google" id="ProtNLM"/>
    </source>
</evidence>
<dbReference type="GO" id="GO:0015165">
    <property type="term" value="F:pyrimidine nucleotide-sugar transmembrane transporter activity"/>
    <property type="evidence" value="ECO:0007669"/>
    <property type="project" value="InterPro"/>
</dbReference>
<keyword evidence="4 7" id="KW-1133">Transmembrane helix</keyword>
<dbReference type="OrthoDB" id="408493at2759"/>
<feature type="transmembrane region" description="Helical" evidence="7">
    <location>
        <begin position="70"/>
        <end position="93"/>
    </location>
</feature>
<feature type="compositionally biased region" description="Low complexity" evidence="6">
    <location>
        <begin position="461"/>
        <end position="477"/>
    </location>
</feature>
<dbReference type="SUPFAM" id="SSF103481">
    <property type="entry name" value="Multidrug resistance efflux transporter EmrE"/>
    <property type="match status" value="1"/>
</dbReference>
<dbReference type="PANTHER" id="PTHR10231">
    <property type="entry name" value="NUCLEOTIDE-SUGAR TRANSMEMBRANE TRANSPORTER"/>
    <property type="match status" value="1"/>
</dbReference>
<dbReference type="Pfam" id="PF04142">
    <property type="entry name" value="Nuc_sug_transp"/>
    <property type="match status" value="1"/>
</dbReference>
<dbReference type="EMBL" id="MLKD01000018">
    <property type="protein sequence ID" value="OQE18228.1"/>
    <property type="molecule type" value="Genomic_DNA"/>
</dbReference>
<keyword evidence="2 7" id="KW-0812">Transmembrane</keyword>
<feature type="transmembrane region" description="Helical" evidence="7">
    <location>
        <begin position="178"/>
        <end position="194"/>
    </location>
</feature>
<evidence type="ECO:0000313" key="9">
    <source>
        <dbReference type="Proteomes" id="UP000191285"/>
    </source>
</evidence>
<dbReference type="InterPro" id="IPR037185">
    <property type="entry name" value="EmrE-like"/>
</dbReference>
<keyword evidence="3" id="KW-0256">Endoplasmic reticulum</keyword>
<organism evidence="8 9">
    <name type="scientific">Penicillium steckii</name>
    <dbReference type="NCBI Taxonomy" id="303698"/>
    <lineage>
        <taxon>Eukaryota</taxon>
        <taxon>Fungi</taxon>
        <taxon>Dikarya</taxon>
        <taxon>Ascomycota</taxon>
        <taxon>Pezizomycotina</taxon>
        <taxon>Eurotiomycetes</taxon>
        <taxon>Eurotiomycetidae</taxon>
        <taxon>Eurotiales</taxon>
        <taxon>Aspergillaceae</taxon>
        <taxon>Penicillium</taxon>
    </lineage>
</organism>
<reference evidence="9" key="1">
    <citation type="journal article" date="2017" name="Nat. Microbiol.">
        <title>Global analysis of biosynthetic gene clusters reveals vast potential of secondary metabolite production in Penicillium species.</title>
        <authorList>
            <person name="Nielsen J.C."/>
            <person name="Grijseels S."/>
            <person name="Prigent S."/>
            <person name="Ji B."/>
            <person name="Dainat J."/>
            <person name="Nielsen K.F."/>
            <person name="Frisvad J.C."/>
            <person name="Workman M."/>
            <person name="Nielsen J."/>
        </authorList>
    </citation>
    <scope>NUCLEOTIDE SEQUENCE [LARGE SCALE GENOMIC DNA]</scope>
    <source>
        <strain evidence="9">IBT 24891</strain>
    </source>
</reference>
<dbReference type="InterPro" id="IPR007271">
    <property type="entry name" value="Nuc_sug_transpt"/>
</dbReference>
<evidence type="ECO:0000256" key="7">
    <source>
        <dbReference type="SAM" id="Phobius"/>
    </source>
</evidence>
<evidence type="ECO:0000256" key="3">
    <source>
        <dbReference type="ARBA" id="ARBA00022824"/>
    </source>
</evidence>
<feature type="transmembrane region" description="Helical" evidence="7">
    <location>
        <begin position="355"/>
        <end position="372"/>
    </location>
</feature>
<evidence type="ECO:0000256" key="5">
    <source>
        <dbReference type="ARBA" id="ARBA00023136"/>
    </source>
</evidence>
<dbReference type="GO" id="GO:0000139">
    <property type="term" value="C:Golgi membrane"/>
    <property type="evidence" value="ECO:0007669"/>
    <property type="project" value="InterPro"/>
</dbReference>
<feature type="transmembrane region" description="Helical" evidence="7">
    <location>
        <begin position="253"/>
        <end position="273"/>
    </location>
</feature>
<dbReference type="AlphaFoldDB" id="A0A1V6SW71"/>
<accession>A0A1V6SW71</accession>
<feature type="transmembrane region" description="Helical" evidence="7">
    <location>
        <begin position="323"/>
        <end position="343"/>
    </location>
</feature>
<feature type="region of interest" description="Disordered" evidence="6">
    <location>
        <begin position="420"/>
        <end position="477"/>
    </location>
</feature>
<proteinExistence type="predicted"/>
<comment type="subcellular location">
    <subcellularLocation>
        <location evidence="1">Endoplasmic reticulum membrane</location>
        <topology evidence="1">Multi-pass membrane protein</topology>
    </subcellularLocation>
</comment>
<protein>
    <recommendedName>
        <fullName evidence="10">EamA domain-containing protein</fullName>
    </recommendedName>
</protein>
<gene>
    <name evidence="8" type="ORF">PENSTE_c018G10316</name>
</gene>
<evidence type="ECO:0000256" key="6">
    <source>
        <dbReference type="SAM" id="MobiDB-lite"/>
    </source>
</evidence>
<keyword evidence="9" id="KW-1185">Reference proteome</keyword>
<keyword evidence="5 7" id="KW-0472">Membrane</keyword>
<evidence type="ECO:0000256" key="2">
    <source>
        <dbReference type="ARBA" id="ARBA00022692"/>
    </source>
</evidence>
<evidence type="ECO:0000313" key="8">
    <source>
        <dbReference type="EMBL" id="OQE18228.1"/>
    </source>
</evidence>
<dbReference type="Proteomes" id="UP000191285">
    <property type="component" value="Unassembled WGS sequence"/>
</dbReference>
<evidence type="ECO:0000256" key="1">
    <source>
        <dbReference type="ARBA" id="ARBA00004477"/>
    </source>
</evidence>
<feature type="transmembrane region" description="Helical" evidence="7">
    <location>
        <begin position="148"/>
        <end position="169"/>
    </location>
</feature>